<dbReference type="EC" id="3.4.19.11" evidence="8"/>
<dbReference type="PANTHER" id="PTHR11705:SF143">
    <property type="entry name" value="SLL0236 PROTEIN"/>
    <property type="match status" value="1"/>
</dbReference>
<dbReference type="Gene3D" id="3.40.630.10">
    <property type="entry name" value="Zn peptidases"/>
    <property type="match status" value="1"/>
</dbReference>
<proteinExistence type="inferred from homology"/>
<evidence type="ECO:0000256" key="4">
    <source>
        <dbReference type="ARBA" id="ARBA00022801"/>
    </source>
</evidence>
<feature type="domain" description="Peptidase M14" evidence="7">
    <location>
        <begin position="18"/>
        <end position="228"/>
    </location>
</feature>
<gene>
    <name evidence="8" type="ORF">ABID24_001033</name>
</gene>
<evidence type="ECO:0000256" key="5">
    <source>
        <dbReference type="ARBA" id="ARBA00022833"/>
    </source>
</evidence>
<sequence length="300" mass="35524">MMETTIFAYENLYYELWETARRYRAIAQFRVIGNSHDERMIPMIEVGQGDQVIFCVSGLNGTERHMPSCLLRMAKEYCRAWECGWVLEELYDVKQLLSGWKICFIPLLNPDGYEIYEKGYTVIRNPVYRQMLRMQETACTEYFCNARGMNLQKNFPTSYYRKMRIYHEPASENETKALVRILQEYQGKGFFSFGQADKRIVYFRQPQAFGVNQKSYRLARHFQKQAGFCMEKFSLEQQKKEHAVQGEGTPERYYAELTRQPSFRIELPSGMGEEESSLLENRYQQIYTIPLEYIFSVGEL</sequence>
<evidence type="ECO:0000256" key="3">
    <source>
        <dbReference type="ARBA" id="ARBA00022670"/>
    </source>
</evidence>
<evidence type="ECO:0000256" key="1">
    <source>
        <dbReference type="ARBA" id="ARBA00001947"/>
    </source>
</evidence>
<dbReference type="EMBL" id="JBEPMJ010000005">
    <property type="protein sequence ID" value="MET3749799.1"/>
    <property type="molecule type" value="Genomic_DNA"/>
</dbReference>
<evidence type="ECO:0000256" key="2">
    <source>
        <dbReference type="ARBA" id="ARBA00005988"/>
    </source>
</evidence>
<evidence type="ECO:0000313" key="9">
    <source>
        <dbReference type="Proteomes" id="UP001549106"/>
    </source>
</evidence>
<comment type="cofactor">
    <cofactor evidence="1">
        <name>Zn(2+)</name>
        <dbReference type="ChEBI" id="CHEBI:29105"/>
    </cofactor>
</comment>
<dbReference type="PANTHER" id="PTHR11705">
    <property type="entry name" value="PROTEASE FAMILY M14 CARBOXYPEPTIDASE A,B"/>
    <property type="match status" value="1"/>
</dbReference>
<keyword evidence="4 8" id="KW-0378">Hydrolase</keyword>
<keyword evidence="3" id="KW-0645">Protease</keyword>
<name>A0ABV2M018_9FIRM</name>
<protein>
    <submittedName>
        <fullName evidence="8">G-D-glutamyl-meso-diaminopimelate peptidase</fullName>
        <ecNumber evidence="8">3.4.19.11</ecNumber>
    </submittedName>
</protein>
<dbReference type="InterPro" id="IPR000834">
    <property type="entry name" value="Peptidase_M14"/>
</dbReference>
<keyword evidence="9" id="KW-1185">Reference proteome</keyword>
<dbReference type="GO" id="GO:0016787">
    <property type="term" value="F:hydrolase activity"/>
    <property type="evidence" value="ECO:0007669"/>
    <property type="project" value="UniProtKB-KW"/>
</dbReference>
<organism evidence="8 9">
    <name type="scientific">Blautia caecimuris</name>
    <dbReference type="NCBI Taxonomy" id="1796615"/>
    <lineage>
        <taxon>Bacteria</taxon>
        <taxon>Bacillati</taxon>
        <taxon>Bacillota</taxon>
        <taxon>Clostridia</taxon>
        <taxon>Lachnospirales</taxon>
        <taxon>Lachnospiraceae</taxon>
        <taxon>Blautia</taxon>
    </lineage>
</organism>
<dbReference type="RefSeq" id="WP_257464189.1">
    <property type="nucleotide sequence ID" value="NZ_BAABXP010000006.1"/>
</dbReference>
<comment type="similarity">
    <text evidence="2">Belongs to the peptidase M14 family.</text>
</comment>
<comment type="caution">
    <text evidence="8">The sequence shown here is derived from an EMBL/GenBank/DDBJ whole genome shotgun (WGS) entry which is preliminary data.</text>
</comment>
<dbReference type="Proteomes" id="UP001549106">
    <property type="component" value="Unassembled WGS sequence"/>
</dbReference>
<dbReference type="SUPFAM" id="SSF53187">
    <property type="entry name" value="Zn-dependent exopeptidases"/>
    <property type="match status" value="1"/>
</dbReference>
<reference evidence="8 9" key="1">
    <citation type="submission" date="2024-06" db="EMBL/GenBank/DDBJ databases">
        <title>Genomic Encyclopedia of Type Strains, Phase IV (KMG-IV): sequencing the most valuable type-strain genomes for metagenomic binning, comparative biology and taxonomic classification.</title>
        <authorList>
            <person name="Goeker M."/>
        </authorList>
    </citation>
    <scope>NUCLEOTIDE SEQUENCE [LARGE SCALE GENOMIC DNA]</scope>
    <source>
        <strain evidence="8 9">DSM 29492</strain>
    </source>
</reference>
<dbReference type="Pfam" id="PF00246">
    <property type="entry name" value="Peptidase_M14"/>
    <property type="match status" value="1"/>
</dbReference>
<evidence type="ECO:0000256" key="6">
    <source>
        <dbReference type="ARBA" id="ARBA00023049"/>
    </source>
</evidence>
<accession>A0ABV2M018</accession>
<keyword evidence="6" id="KW-0482">Metalloprotease</keyword>
<keyword evidence="5" id="KW-0862">Zinc</keyword>
<evidence type="ECO:0000313" key="8">
    <source>
        <dbReference type="EMBL" id="MET3749799.1"/>
    </source>
</evidence>
<evidence type="ECO:0000259" key="7">
    <source>
        <dbReference type="Pfam" id="PF00246"/>
    </source>
</evidence>